<gene>
    <name evidence="1" type="ORF">AMATHDRAFT_70752</name>
</gene>
<reference evidence="1 2" key="1">
    <citation type="submission" date="2014-02" db="EMBL/GenBank/DDBJ databases">
        <title>Transposable element dynamics among asymbiotic and ectomycorrhizal Amanita fungi.</title>
        <authorList>
            <consortium name="DOE Joint Genome Institute"/>
            <person name="Hess J."/>
            <person name="Skrede I."/>
            <person name="Wolfe B."/>
            <person name="LaButti K."/>
            <person name="Ohm R.A."/>
            <person name="Grigoriev I.V."/>
            <person name="Pringle A."/>
        </authorList>
    </citation>
    <scope>NUCLEOTIDE SEQUENCE [LARGE SCALE GENOMIC DNA]</scope>
    <source>
        <strain evidence="1 2">SKay4041</strain>
    </source>
</reference>
<organism evidence="1 2">
    <name type="scientific">Amanita thiersii Skay4041</name>
    <dbReference type="NCBI Taxonomy" id="703135"/>
    <lineage>
        <taxon>Eukaryota</taxon>
        <taxon>Fungi</taxon>
        <taxon>Dikarya</taxon>
        <taxon>Basidiomycota</taxon>
        <taxon>Agaricomycotina</taxon>
        <taxon>Agaricomycetes</taxon>
        <taxon>Agaricomycetidae</taxon>
        <taxon>Agaricales</taxon>
        <taxon>Pluteineae</taxon>
        <taxon>Amanitaceae</taxon>
        <taxon>Amanita</taxon>
    </lineage>
</organism>
<keyword evidence="2" id="KW-1185">Reference proteome</keyword>
<proteinExistence type="predicted"/>
<dbReference type="AlphaFoldDB" id="A0A2A9N8C4"/>
<name>A0A2A9N8C4_9AGAR</name>
<sequence>MDFDRMTLLLRECISITDGGHGRKFAKVRYRTREDKPNISLAFNETSKQEHEQGNFPKVVCQTTRVCLSPDNPR</sequence>
<evidence type="ECO:0000313" key="2">
    <source>
        <dbReference type="Proteomes" id="UP000242287"/>
    </source>
</evidence>
<dbReference type="Proteomes" id="UP000242287">
    <property type="component" value="Unassembled WGS sequence"/>
</dbReference>
<accession>A0A2A9N8C4</accession>
<dbReference type="EMBL" id="KZ302251">
    <property type="protein sequence ID" value="PFH46018.1"/>
    <property type="molecule type" value="Genomic_DNA"/>
</dbReference>
<evidence type="ECO:0000313" key="1">
    <source>
        <dbReference type="EMBL" id="PFH46018.1"/>
    </source>
</evidence>
<protein>
    <submittedName>
        <fullName evidence="1">Uncharacterized protein</fullName>
    </submittedName>
</protein>